<feature type="non-terminal residue" evidence="9">
    <location>
        <position position="287"/>
    </location>
</feature>
<keyword evidence="6" id="KW-0411">Iron-sulfur</keyword>
<protein>
    <recommendedName>
        <fullName evidence="10">Aldehyde ferredoxin oxidoreductase N-terminal domain-containing protein</fullName>
    </recommendedName>
</protein>
<dbReference type="GO" id="GO:0046872">
    <property type="term" value="F:metal ion binding"/>
    <property type="evidence" value="ECO:0007669"/>
    <property type="project" value="UniProtKB-KW"/>
</dbReference>
<reference evidence="9" key="1">
    <citation type="journal article" date="2014" name="Front. Microbiol.">
        <title>High frequency of phylogenetically diverse reductive dehalogenase-homologous genes in deep subseafloor sedimentary metagenomes.</title>
        <authorList>
            <person name="Kawai M."/>
            <person name="Futagami T."/>
            <person name="Toyoda A."/>
            <person name="Takaki Y."/>
            <person name="Nishi S."/>
            <person name="Hori S."/>
            <person name="Arai W."/>
            <person name="Tsubouchi T."/>
            <person name="Morono Y."/>
            <person name="Uchiyama I."/>
            <person name="Ito T."/>
            <person name="Fujiyama A."/>
            <person name="Inagaki F."/>
            <person name="Takami H."/>
        </authorList>
    </citation>
    <scope>NUCLEOTIDE SEQUENCE</scope>
    <source>
        <strain evidence="9">Expedition CK06-06</strain>
    </source>
</reference>
<evidence type="ECO:0000259" key="7">
    <source>
        <dbReference type="Pfam" id="PF01314"/>
    </source>
</evidence>
<dbReference type="PANTHER" id="PTHR30038:SF0">
    <property type="entry name" value="TUNGSTEN-CONTAINING ALDEHYDE FERREDOXIN OXIDOREDUCTASE"/>
    <property type="match status" value="1"/>
</dbReference>
<organism evidence="9">
    <name type="scientific">marine sediment metagenome</name>
    <dbReference type="NCBI Taxonomy" id="412755"/>
    <lineage>
        <taxon>unclassified sequences</taxon>
        <taxon>metagenomes</taxon>
        <taxon>ecological metagenomes</taxon>
    </lineage>
</organism>
<evidence type="ECO:0000256" key="4">
    <source>
        <dbReference type="ARBA" id="ARBA00022723"/>
    </source>
</evidence>
<keyword evidence="4" id="KW-0479">Metal-binding</keyword>
<sequence>LRYLGKDIIETENILKSQHGKTIKTAGIGHAGENLSKISGIANDRGRIAARSGLGAIMGSKNLKTVVLNGNKKVNIFDQAKFNNLIKEYNSANKIKPLNSMKKSFLGEMFGMVKSMRRLKLGNIDAPNLMRTIYRNFGTSIGNTISAESGDSPVKNWLGIGMYDFPYKKSANLSAVNINEYKVKEYGCFSCPVQCGAILKIADLNIEEMHTPEYETCCAFGPLLLNNDLNSIFQINDLCNRAAIDTISTGATVAFAIECYENGLLNKSDMEGLELNWGNSKAILSLV</sequence>
<dbReference type="EMBL" id="BART01022580">
    <property type="protein sequence ID" value="GAG98167.1"/>
    <property type="molecule type" value="Genomic_DNA"/>
</dbReference>
<dbReference type="InterPro" id="IPR036503">
    <property type="entry name" value="Ald_Fedxn_OxRdtase_N_sf"/>
</dbReference>
<dbReference type="InterPro" id="IPR036021">
    <property type="entry name" value="Tungsten_al_ferr_oxy-like_C"/>
</dbReference>
<keyword evidence="5" id="KW-0408">Iron</keyword>
<dbReference type="InterPro" id="IPR001203">
    <property type="entry name" value="OxRdtase_Ald_Fedxn_C"/>
</dbReference>
<accession>X1CZ39</accession>
<evidence type="ECO:0000256" key="1">
    <source>
        <dbReference type="ARBA" id="ARBA00001966"/>
    </source>
</evidence>
<dbReference type="InterPro" id="IPR051919">
    <property type="entry name" value="W-dependent_AOR"/>
</dbReference>
<evidence type="ECO:0008006" key="10">
    <source>
        <dbReference type="Google" id="ProtNLM"/>
    </source>
</evidence>
<evidence type="ECO:0000259" key="8">
    <source>
        <dbReference type="Pfam" id="PF02730"/>
    </source>
</evidence>
<evidence type="ECO:0000256" key="2">
    <source>
        <dbReference type="ARBA" id="ARBA00011032"/>
    </source>
</evidence>
<dbReference type="GO" id="GO:0016625">
    <property type="term" value="F:oxidoreductase activity, acting on the aldehyde or oxo group of donors, iron-sulfur protein as acceptor"/>
    <property type="evidence" value="ECO:0007669"/>
    <property type="project" value="InterPro"/>
</dbReference>
<dbReference type="Pfam" id="PF02730">
    <property type="entry name" value="AFOR_N"/>
    <property type="match status" value="1"/>
</dbReference>
<dbReference type="Pfam" id="PF01314">
    <property type="entry name" value="AFOR_C"/>
    <property type="match status" value="1"/>
</dbReference>
<dbReference type="PANTHER" id="PTHR30038">
    <property type="entry name" value="ALDEHYDE FERREDOXIN OXIDOREDUCTASE"/>
    <property type="match status" value="1"/>
</dbReference>
<comment type="similarity">
    <text evidence="2">Belongs to the AOR/FOR family.</text>
</comment>
<evidence type="ECO:0000256" key="6">
    <source>
        <dbReference type="ARBA" id="ARBA00023014"/>
    </source>
</evidence>
<proteinExistence type="inferred from homology"/>
<keyword evidence="3" id="KW-0004">4Fe-4S</keyword>
<feature type="non-terminal residue" evidence="9">
    <location>
        <position position="1"/>
    </location>
</feature>
<dbReference type="Gene3D" id="3.60.9.10">
    <property type="entry name" value="Aldehyde ferredoxin oxidoreductase, N-terminal domain"/>
    <property type="match status" value="1"/>
</dbReference>
<name>X1CZ39_9ZZZZ</name>
<dbReference type="InterPro" id="IPR013983">
    <property type="entry name" value="Ald_Fedxn_OxRdtase_N"/>
</dbReference>
<feature type="domain" description="Aldehyde ferredoxin oxidoreductase C-terminal" evidence="7">
    <location>
        <begin position="131"/>
        <end position="287"/>
    </location>
</feature>
<dbReference type="InterPro" id="IPR013984">
    <property type="entry name" value="Ald_Fedxn_OxRdtase_dom2"/>
</dbReference>
<dbReference type="Gene3D" id="1.10.569.10">
    <property type="entry name" value="Aldehyde Ferredoxin Oxidoreductase Protein, subunit A, domain 2"/>
    <property type="match status" value="1"/>
</dbReference>
<evidence type="ECO:0000256" key="5">
    <source>
        <dbReference type="ARBA" id="ARBA00023004"/>
    </source>
</evidence>
<evidence type="ECO:0000313" key="9">
    <source>
        <dbReference type="EMBL" id="GAG98167.1"/>
    </source>
</evidence>
<dbReference type="GO" id="GO:0009055">
    <property type="term" value="F:electron transfer activity"/>
    <property type="evidence" value="ECO:0007669"/>
    <property type="project" value="InterPro"/>
</dbReference>
<dbReference type="SUPFAM" id="SSF48310">
    <property type="entry name" value="Aldehyde ferredoxin oxidoreductase, C-terminal domains"/>
    <property type="match status" value="1"/>
</dbReference>
<dbReference type="SUPFAM" id="SSF56228">
    <property type="entry name" value="Aldehyde ferredoxin oxidoreductase, N-terminal domain"/>
    <property type="match status" value="1"/>
</dbReference>
<dbReference type="AlphaFoldDB" id="X1CZ39"/>
<comment type="cofactor">
    <cofactor evidence="1">
        <name>[4Fe-4S] cluster</name>
        <dbReference type="ChEBI" id="CHEBI:49883"/>
    </cofactor>
</comment>
<feature type="domain" description="Aldehyde ferredoxin oxidoreductase N-terminal" evidence="8">
    <location>
        <begin position="4"/>
        <end position="70"/>
    </location>
</feature>
<gene>
    <name evidence="9" type="ORF">S01H4_41308</name>
</gene>
<dbReference type="GO" id="GO:0051539">
    <property type="term" value="F:4 iron, 4 sulfur cluster binding"/>
    <property type="evidence" value="ECO:0007669"/>
    <property type="project" value="UniProtKB-KW"/>
</dbReference>
<comment type="caution">
    <text evidence="9">The sequence shown here is derived from an EMBL/GenBank/DDBJ whole genome shotgun (WGS) entry which is preliminary data.</text>
</comment>
<evidence type="ECO:0000256" key="3">
    <source>
        <dbReference type="ARBA" id="ARBA00022485"/>
    </source>
</evidence>